<dbReference type="GO" id="GO:0005829">
    <property type="term" value="C:cytosol"/>
    <property type="evidence" value="ECO:0007669"/>
    <property type="project" value="TreeGrafter"/>
</dbReference>
<comment type="function">
    <text evidence="7">Catalyzes the specific phosphorylation of the 3-hydroxyl group of shikimic acid using ATP as a cosubstrate.</text>
</comment>
<dbReference type="SUPFAM" id="SSF52540">
    <property type="entry name" value="P-loop containing nucleoside triphosphate hydrolases"/>
    <property type="match status" value="1"/>
</dbReference>
<dbReference type="CDD" id="cd00464">
    <property type="entry name" value="SK"/>
    <property type="match status" value="1"/>
</dbReference>
<gene>
    <name evidence="7" type="primary">aroK</name>
    <name evidence="8" type="ORF">A6K24_06310</name>
</gene>
<keyword evidence="3 7" id="KW-0547">Nucleotide-binding</keyword>
<comment type="subunit">
    <text evidence="7">Monomer.</text>
</comment>
<comment type="catalytic activity">
    <reaction evidence="7">
        <text>shikimate + ATP = 3-phosphoshikimate + ADP + H(+)</text>
        <dbReference type="Rhea" id="RHEA:13121"/>
        <dbReference type="ChEBI" id="CHEBI:15378"/>
        <dbReference type="ChEBI" id="CHEBI:30616"/>
        <dbReference type="ChEBI" id="CHEBI:36208"/>
        <dbReference type="ChEBI" id="CHEBI:145989"/>
        <dbReference type="ChEBI" id="CHEBI:456216"/>
        <dbReference type="EC" id="2.7.1.71"/>
    </reaction>
</comment>
<feature type="binding site" evidence="7">
    <location>
        <begin position="11"/>
        <end position="16"/>
    </location>
    <ligand>
        <name>ATP</name>
        <dbReference type="ChEBI" id="CHEBI:30616"/>
    </ligand>
</feature>
<organism evidence="8 9">
    <name type="scientific">Metabacillus litoralis</name>
    <dbReference type="NCBI Taxonomy" id="152268"/>
    <lineage>
        <taxon>Bacteria</taxon>
        <taxon>Bacillati</taxon>
        <taxon>Bacillota</taxon>
        <taxon>Bacilli</taxon>
        <taxon>Bacillales</taxon>
        <taxon>Bacillaceae</taxon>
        <taxon>Metabacillus</taxon>
    </lineage>
</organism>
<comment type="caution">
    <text evidence="7">Lacks conserved residue(s) required for the propagation of feature annotation.</text>
</comment>
<evidence type="ECO:0000256" key="1">
    <source>
        <dbReference type="ARBA" id="ARBA00022605"/>
    </source>
</evidence>
<proteinExistence type="inferred from homology"/>
<evidence type="ECO:0000256" key="3">
    <source>
        <dbReference type="ARBA" id="ARBA00022741"/>
    </source>
</evidence>
<evidence type="ECO:0000256" key="5">
    <source>
        <dbReference type="ARBA" id="ARBA00022840"/>
    </source>
</evidence>
<dbReference type="Pfam" id="PF01202">
    <property type="entry name" value="SKI"/>
    <property type="match status" value="1"/>
</dbReference>
<dbReference type="GO" id="GO:0008652">
    <property type="term" value="P:amino acid biosynthetic process"/>
    <property type="evidence" value="ECO:0007669"/>
    <property type="project" value="UniProtKB-KW"/>
</dbReference>
<keyword evidence="7" id="KW-0479">Metal-binding</keyword>
<dbReference type="EMBL" id="LWSG01000023">
    <property type="protein sequence ID" value="OAS85121.1"/>
    <property type="molecule type" value="Genomic_DNA"/>
</dbReference>
<dbReference type="UniPathway" id="UPA00053">
    <property type="reaction ID" value="UER00088"/>
</dbReference>
<dbReference type="InterPro" id="IPR000623">
    <property type="entry name" value="Shikimate_kinase/TSH1"/>
</dbReference>
<evidence type="ECO:0000313" key="8">
    <source>
        <dbReference type="EMBL" id="OAS85121.1"/>
    </source>
</evidence>
<evidence type="ECO:0000256" key="4">
    <source>
        <dbReference type="ARBA" id="ARBA00022777"/>
    </source>
</evidence>
<dbReference type="Gene3D" id="3.40.50.300">
    <property type="entry name" value="P-loop containing nucleotide triphosphate hydrolases"/>
    <property type="match status" value="1"/>
</dbReference>
<keyword evidence="6 7" id="KW-0057">Aromatic amino acid biosynthesis</keyword>
<dbReference type="HAMAP" id="MF_00109">
    <property type="entry name" value="Shikimate_kinase"/>
    <property type="match status" value="1"/>
</dbReference>
<dbReference type="OrthoDB" id="9800332at2"/>
<protein>
    <recommendedName>
        <fullName evidence="7">Shikimate kinase</fullName>
        <shortName evidence="7">SK</shortName>
        <ecNumber evidence="7">2.7.1.71</ecNumber>
    </recommendedName>
</protein>
<dbReference type="GO" id="GO:0000287">
    <property type="term" value="F:magnesium ion binding"/>
    <property type="evidence" value="ECO:0007669"/>
    <property type="project" value="UniProtKB-UniRule"/>
</dbReference>
<keyword evidence="7" id="KW-0460">Magnesium</keyword>
<feature type="binding site" evidence="7">
    <location>
        <position position="78"/>
    </location>
    <ligand>
        <name>substrate</name>
    </ligand>
</feature>
<evidence type="ECO:0000256" key="6">
    <source>
        <dbReference type="ARBA" id="ARBA00023141"/>
    </source>
</evidence>
<dbReference type="GO" id="GO:0009423">
    <property type="term" value="P:chorismate biosynthetic process"/>
    <property type="evidence" value="ECO:0007669"/>
    <property type="project" value="UniProtKB-UniRule"/>
</dbReference>
<dbReference type="PRINTS" id="PR01100">
    <property type="entry name" value="SHIKIMTKNASE"/>
</dbReference>
<keyword evidence="5 7" id="KW-0067">ATP-binding</keyword>
<keyword evidence="9" id="KW-1185">Reference proteome</keyword>
<sequence>MKAIYLTGFMGAGKTTVGELLAEKLNLPVLDSDQQIIKKLNMTIKEIFDQHGESFFRDAETEMLKDLPTENVIITTGGGIVIKDENRALMKENGQIILLHADIDIIYDRVHSDTNRPLASKKTKDELHALYHSRVAFYQDCSFTVDTSNKEIEEIVNEIISRLK</sequence>
<dbReference type="InterPro" id="IPR027417">
    <property type="entry name" value="P-loop_NTPase"/>
</dbReference>
<comment type="subcellular location">
    <subcellularLocation>
        <location evidence="7">Cytoplasm</location>
    </subcellularLocation>
</comment>
<comment type="caution">
    <text evidence="8">The sequence shown here is derived from an EMBL/GenBank/DDBJ whole genome shotgun (WGS) entry which is preliminary data.</text>
</comment>
<name>A0A179SUC7_9BACI</name>
<keyword evidence="2 7" id="KW-0808">Transferase</keyword>
<dbReference type="InterPro" id="IPR031322">
    <property type="entry name" value="Shikimate/glucono_kinase"/>
</dbReference>
<dbReference type="STRING" id="152268.A6K24_06310"/>
<dbReference type="RefSeq" id="WP_066335034.1">
    <property type="nucleotide sequence ID" value="NZ_LWSG01000023.1"/>
</dbReference>
<dbReference type="Proteomes" id="UP000078534">
    <property type="component" value="Unassembled WGS sequence"/>
</dbReference>
<comment type="pathway">
    <text evidence="7">Metabolic intermediate biosynthesis; chorismate biosynthesis; chorismate from D-erythrose 4-phosphate and phosphoenolpyruvate: step 5/7.</text>
</comment>
<evidence type="ECO:0000313" key="9">
    <source>
        <dbReference type="Proteomes" id="UP000078534"/>
    </source>
</evidence>
<keyword evidence="4 7" id="KW-0418">Kinase</keyword>
<dbReference type="PANTHER" id="PTHR21087">
    <property type="entry name" value="SHIKIMATE KINASE"/>
    <property type="match status" value="1"/>
</dbReference>
<feature type="binding site" evidence="7">
    <location>
        <position position="57"/>
    </location>
    <ligand>
        <name>substrate</name>
    </ligand>
</feature>
<dbReference type="GO" id="GO:0004765">
    <property type="term" value="F:shikimate kinase activity"/>
    <property type="evidence" value="ECO:0007669"/>
    <property type="project" value="UniProtKB-UniRule"/>
</dbReference>
<evidence type="ECO:0000256" key="7">
    <source>
        <dbReference type="HAMAP-Rule" id="MF_00109"/>
    </source>
</evidence>
<dbReference type="EC" id="2.7.1.71" evidence="7"/>
<reference evidence="9" key="1">
    <citation type="submission" date="2016-04" db="EMBL/GenBank/DDBJ databases">
        <authorList>
            <person name="Lyu Z."/>
            <person name="Lyu W."/>
        </authorList>
    </citation>
    <scope>NUCLEOTIDE SEQUENCE [LARGE SCALE GENOMIC DNA]</scope>
    <source>
        <strain evidence="9">C44</strain>
    </source>
</reference>
<comment type="cofactor">
    <cofactor evidence="7">
        <name>Mg(2+)</name>
        <dbReference type="ChEBI" id="CHEBI:18420"/>
    </cofactor>
    <text evidence="7">Binds 1 Mg(2+) ion per subunit.</text>
</comment>
<dbReference type="GO" id="GO:0005524">
    <property type="term" value="F:ATP binding"/>
    <property type="evidence" value="ECO:0007669"/>
    <property type="project" value="UniProtKB-UniRule"/>
</dbReference>
<feature type="binding site" evidence="7">
    <location>
        <position position="33"/>
    </location>
    <ligand>
        <name>substrate</name>
    </ligand>
</feature>
<keyword evidence="7" id="KW-0963">Cytoplasm</keyword>
<feature type="binding site" evidence="7">
    <location>
        <position position="15"/>
    </location>
    <ligand>
        <name>Mg(2+)</name>
        <dbReference type="ChEBI" id="CHEBI:18420"/>
    </ligand>
</feature>
<dbReference type="AlphaFoldDB" id="A0A179SUC7"/>
<keyword evidence="1 7" id="KW-0028">Amino-acid biosynthesis</keyword>
<accession>A0A179SUC7</accession>
<dbReference type="PANTHER" id="PTHR21087:SF16">
    <property type="entry name" value="SHIKIMATE KINASE 1, CHLOROPLASTIC"/>
    <property type="match status" value="1"/>
</dbReference>
<dbReference type="GO" id="GO:0009073">
    <property type="term" value="P:aromatic amino acid family biosynthetic process"/>
    <property type="evidence" value="ECO:0007669"/>
    <property type="project" value="UniProtKB-KW"/>
</dbReference>
<feature type="binding site" evidence="7">
    <location>
        <position position="116"/>
    </location>
    <ligand>
        <name>ATP</name>
        <dbReference type="ChEBI" id="CHEBI:30616"/>
    </ligand>
</feature>
<evidence type="ECO:0000256" key="2">
    <source>
        <dbReference type="ARBA" id="ARBA00022679"/>
    </source>
</evidence>
<comment type="similarity">
    <text evidence="7">Belongs to the shikimate kinase family.</text>
</comment>
<feature type="binding site" evidence="7">
    <location>
        <position position="134"/>
    </location>
    <ligand>
        <name>substrate</name>
    </ligand>
</feature>